<keyword evidence="5" id="KW-0479">Metal-binding</keyword>
<reference evidence="10 11" key="1">
    <citation type="submission" date="2016-10" db="EMBL/GenBank/DDBJ databases">
        <authorList>
            <person name="de Groot N.N."/>
        </authorList>
    </citation>
    <scope>NUCLEOTIDE SEQUENCE [LARGE SCALE GENOMIC DNA]</scope>
    <source>
        <strain evidence="10 11">DSM 2784</strain>
    </source>
</reference>
<name>A0A1G5RWB6_9FIRM</name>
<dbReference type="Proteomes" id="UP000199208">
    <property type="component" value="Unassembled WGS sequence"/>
</dbReference>
<evidence type="ECO:0000313" key="10">
    <source>
        <dbReference type="EMBL" id="SCZ78343.1"/>
    </source>
</evidence>
<dbReference type="GO" id="GO:0016491">
    <property type="term" value="F:oxidoreductase activity"/>
    <property type="evidence" value="ECO:0007669"/>
    <property type="project" value="UniProtKB-KW"/>
</dbReference>
<dbReference type="InterPro" id="IPR001989">
    <property type="entry name" value="Radical_activat_CS"/>
</dbReference>
<dbReference type="RefSeq" id="WP_170829326.1">
    <property type="nucleotide sequence ID" value="NZ_FMWL01000004.1"/>
</dbReference>
<evidence type="ECO:0000256" key="4">
    <source>
        <dbReference type="ARBA" id="ARBA00022691"/>
    </source>
</evidence>
<keyword evidence="4" id="KW-0949">S-adenosyl-L-methionine</keyword>
<dbReference type="SUPFAM" id="SSF102114">
    <property type="entry name" value="Radical SAM enzymes"/>
    <property type="match status" value="1"/>
</dbReference>
<keyword evidence="8" id="KW-0411">Iron-sulfur</keyword>
<evidence type="ECO:0000256" key="8">
    <source>
        <dbReference type="ARBA" id="ARBA00023014"/>
    </source>
</evidence>
<dbReference type="EMBL" id="FMWL01000004">
    <property type="protein sequence ID" value="SCZ78343.1"/>
    <property type="molecule type" value="Genomic_DNA"/>
</dbReference>
<dbReference type="InterPro" id="IPR034457">
    <property type="entry name" value="Organic_radical-activating"/>
</dbReference>
<dbReference type="PROSITE" id="PS51918">
    <property type="entry name" value="RADICAL_SAM"/>
    <property type="match status" value="1"/>
</dbReference>
<evidence type="ECO:0000256" key="3">
    <source>
        <dbReference type="ARBA" id="ARBA00022485"/>
    </source>
</evidence>
<dbReference type="InterPro" id="IPR058240">
    <property type="entry name" value="rSAM_sf"/>
</dbReference>
<dbReference type="InterPro" id="IPR013785">
    <property type="entry name" value="Aldolase_TIM"/>
</dbReference>
<dbReference type="SFLD" id="SFLDS00029">
    <property type="entry name" value="Radical_SAM"/>
    <property type="match status" value="1"/>
</dbReference>
<keyword evidence="7" id="KW-0408">Iron</keyword>
<accession>A0A1G5RWB6</accession>
<keyword evidence="6" id="KW-0560">Oxidoreductase</keyword>
<dbReference type="PIRSF" id="PIRSF000371">
    <property type="entry name" value="PFL_act_enz"/>
    <property type="match status" value="1"/>
</dbReference>
<evidence type="ECO:0000256" key="1">
    <source>
        <dbReference type="ARBA" id="ARBA00001966"/>
    </source>
</evidence>
<proteinExistence type="inferred from homology"/>
<evidence type="ECO:0000259" key="9">
    <source>
        <dbReference type="PROSITE" id="PS51918"/>
    </source>
</evidence>
<dbReference type="AlphaFoldDB" id="A0A1G5RWB6"/>
<dbReference type="PANTHER" id="PTHR30352:SF13">
    <property type="entry name" value="GLYCYL-RADICAL ENZYME ACTIVATING ENZYME YJJW-RELATED"/>
    <property type="match status" value="1"/>
</dbReference>
<evidence type="ECO:0000256" key="5">
    <source>
        <dbReference type="ARBA" id="ARBA00022723"/>
    </source>
</evidence>
<dbReference type="SFLD" id="SFLDG01066">
    <property type="entry name" value="organic_radical-activating_enz"/>
    <property type="match status" value="1"/>
</dbReference>
<dbReference type="PANTHER" id="PTHR30352">
    <property type="entry name" value="PYRUVATE FORMATE-LYASE-ACTIVATING ENZYME"/>
    <property type="match status" value="1"/>
</dbReference>
<dbReference type="GO" id="GO:0046872">
    <property type="term" value="F:metal ion binding"/>
    <property type="evidence" value="ECO:0007669"/>
    <property type="project" value="UniProtKB-KW"/>
</dbReference>
<dbReference type="Pfam" id="PF04055">
    <property type="entry name" value="Radical_SAM"/>
    <property type="match status" value="1"/>
</dbReference>
<dbReference type="InterPro" id="IPR007197">
    <property type="entry name" value="rSAM"/>
</dbReference>
<gene>
    <name evidence="10" type="ORF">SAMN03080599_01218</name>
</gene>
<keyword evidence="10" id="KW-0456">Lyase</keyword>
<dbReference type="STRING" id="1120920.SAMN03080599_01218"/>
<organism evidence="10 11">
    <name type="scientific">Acidaminobacter hydrogenoformans DSM 2784</name>
    <dbReference type="NCBI Taxonomy" id="1120920"/>
    <lineage>
        <taxon>Bacteria</taxon>
        <taxon>Bacillati</taxon>
        <taxon>Bacillota</taxon>
        <taxon>Clostridia</taxon>
        <taxon>Peptostreptococcales</taxon>
        <taxon>Acidaminobacteraceae</taxon>
        <taxon>Acidaminobacter</taxon>
    </lineage>
</organism>
<evidence type="ECO:0000256" key="6">
    <source>
        <dbReference type="ARBA" id="ARBA00023002"/>
    </source>
</evidence>
<feature type="domain" description="Radical SAM core" evidence="9">
    <location>
        <begin position="23"/>
        <end position="247"/>
    </location>
</feature>
<evidence type="ECO:0000256" key="2">
    <source>
        <dbReference type="ARBA" id="ARBA00009777"/>
    </source>
</evidence>
<dbReference type="GO" id="GO:0016829">
    <property type="term" value="F:lyase activity"/>
    <property type="evidence" value="ECO:0007669"/>
    <property type="project" value="UniProtKB-KW"/>
</dbReference>
<dbReference type="GO" id="GO:0051539">
    <property type="term" value="F:4 iron, 4 sulfur cluster binding"/>
    <property type="evidence" value="ECO:0007669"/>
    <property type="project" value="UniProtKB-KW"/>
</dbReference>
<dbReference type="PROSITE" id="PS01087">
    <property type="entry name" value="RADICAL_ACTIVATING"/>
    <property type="match status" value="1"/>
</dbReference>
<keyword evidence="11" id="KW-1185">Reference proteome</keyword>
<protein>
    <submittedName>
        <fullName evidence="10">Pyruvate-formate lyase-activating enzyme</fullName>
    </submittedName>
</protein>
<dbReference type="CDD" id="cd01335">
    <property type="entry name" value="Radical_SAM"/>
    <property type="match status" value="1"/>
</dbReference>
<evidence type="ECO:0000313" key="11">
    <source>
        <dbReference type="Proteomes" id="UP000199208"/>
    </source>
</evidence>
<evidence type="ECO:0000256" key="7">
    <source>
        <dbReference type="ARBA" id="ARBA00023004"/>
    </source>
</evidence>
<dbReference type="Gene3D" id="3.20.20.70">
    <property type="entry name" value="Aldolase class I"/>
    <property type="match status" value="1"/>
</dbReference>
<keyword evidence="10" id="KW-0670">Pyruvate</keyword>
<comment type="cofactor">
    <cofactor evidence="1">
        <name>[4Fe-4S] cluster</name>
        <dbReference type="ChEBI" id="CHEBI:49883"/>
    </cofactor>
</comment>
<comment type="similarity">
    <text evidence="2">Belongs to the organic radical-activating enzymes family.</text>
</comment>
<sequence length="247" mass="27496">MSKTVSDEAFKGYVKKILPFSSVDGPGNRSIIFLQGCSFRCGYCHNPETIALGSAVTTGEIRLRTPDDVVQEVLKYKSFISGVTISGGECTLQPEFLLALVKALKKEAFHILIDTNGDFDQAYYERLRPWVDGFMLDVKSIDPEAHKKLAGEDNQKVIENLHRMAGDRTLYEVRTVIVPDWPDNTATVTSVSKVLAEKSPSTRYKLIRFRPHGVVGLYKALPMPKETEMENLKKIASDAGLSQVILV</sequence>
<keyword evidence="3" id="KW-0004">4Fe-4S</keyword>
<dbReference type="InterPro" id="IPR012839">
    <property type="entry name" value="Organic_radical_activase"/>
</dbReference>